<evidence type="ECO:0000313" key="3">
    <source>
        <dbReference type="Proteomes" id="UP000001997"/>
    </source>
</evidence>
<proteinExistence type="predicted"/>
<name>A5DHX2_PICGU</name>
<dbReference type="AlphaFoldDB" id="A5DHX2"/>
<organism evidence="2 3">
    <name type="scientific">Meyerozyma guilliermondii (strain ATCC 6260 / CBS 566 / DSM 6381 / JCM 1539 / NBRC 10279 / NRRL Y-324)</name>
    <name type="common">Yeast</name>
    <name type="synonym">Candida guilliermondii</name>
    <dbReference type="NCBI Taxonomy" id="294746"/>
    <lineage>
        <taxon>Eukaryota</taxon>
        <taxon>Fungi</taxon>
        <taxon>Dikarya</taxon>
        <taxon>Ascomycota</taxon>
        <taxon>Saccharomycotina</taxon>
        <taxon>Pichiomycetes</taxon>
        <taxon>Debaryomycetaceae</taxon>
        <taxon>Meyerozyma</taxon>
    </lineage>
</organism>
<dbReference type="KEGG" id="pgu:PGUG_02873"/>
<evidence type="ECO:0000256" key="1">
    <source>
        <dbReference type="SAM" id="MobiDB-lite"/>
    </source>
</evidence>
<sequence length="357" mass="40379">MDSSSSLSEDGGIDMVAPDFQLDLRDLLEDEAAQFASPKKKRQKVNGEVPYISVPFLPAPSSGNELFQVTNNMRNNNCKKDVFGLEEEDIYYEAQINNAKIEKLVNDLGLTQKDYELDDELRTRIYQGRFKKHEVMRADELDFKLNAFLDKENINMDPSKSKTNDKIKKSSKVFFQAPRRPTNKSQIPVLRPLSNLTNFDMNKPHDKISRSPNRICAPKKTIEAGRSCLKNQKELIYIVESSTGLVNDATQFATELNSSNCEGFPLPENISEVVQIPTNEETGPAKKKPKMALIRGLTHTQTAAKKDNKDHSLGFYTRNQFDAYRSQVSTPSSGVEVETQVKSPKPKRVSWAPDLVW</sequence>
<feature type="region of interest" description="Disordered" evidence="1">
    <location>
        <begin position="327"/>
        <end position="357"/>
    </location>
</feature>
<dbReference type="EMBL" id="CH408157">
    <property type="protein sequence ID" value="EDK38775.2"/>
    <property type="molecule type" value="Genomic_DNA"/>
</dbReference>
<reference evidence="2 3" key="1">
    <citation type="journal article" date="2009" name="Nature">
        <title>Evolution of pathogenicity and sexual reproduction in eight Candida genomes.</title>
        <authorList>
            <person name="Butler G."/>
            <person name="Rasmussen M.D."/>
            <person name="Lin M.F."/>
            <person name="Santos M.A."/>
            <person name="Sakthikumar S."/>
            <person name="Munro C.A."/>
            <person name="Rheinbay E."/>
            <person name="Grabherr M."/>
            <person name="Forche A."/>
            <person name="Reedy J.L."/>
            <person name="Agrafioti I."/>
            <person name="Arnaud M.B."/>
            <person name="Bates S."/>
            <person name="Brown A.J."/>
            <person name="Brunke S."/>
            <person name="Costanzo M.C."/>
            <person name="Fitzpatrick D.A."/>
            <person name="de Groot P.W."/>
            <person name="Harris D."/>
            <person name="Hoyer L.L."/>
            <person name="Hube B."/>
            <person name="Klis F.M."/>
            <person name="Kodira C."/>
            <person name="Lennard N."/>
            <person name="Logue M.E."/>
            <person name="Martin R."/>
            <person name="Neiman A.M."/>
            <person name="Nikolaou E."/>
            <person name="Quail M.A."/>
            <person name="Quinn J."/>
            <person name="Santos M.C."/>
            <person name="Schmitzberger F.F."/>
            <person name="Sherlock G."/>
            <person name="Shah P."/>
            <person name="Silverstein K.A."/>
            <person name="Skrzypek M.S."/>
            <person name="Soll D."/>
            <person name="Staggs R."/>
            <person name="Stansfield I."/>
            <person name="Stumpf M.P."/>
            <person name="Sudbery P.E."/>
            <person name="Srikantha T."/>
            <person name="Zeng Q."/>
            <person name="Berman J."/>
            <person name="Berriman M."/>
            <person name="Heitman J."/>
            <person name="Gow N.A."/>
            <person name="Lorenz M.C."/>
            <person name="Birren B.W."/>
            <person name="Kellis M."/>
            <person name="Cuomo C.A."/>
        </authorList>
    </citation>
    <scope>NUCLEOTIDE SEQUENCE [LARGE SCALE GENOMIC DNA]</scope>
    <source>
        <strain evidence="3">ATCC 6260 / CBS 566 / DSM 6381 / JCM 1539 / NBRC 10279 / NRRL Y-324</strain>
    </source>
</reference>
<dbReference type="InParanoid" id="A5DHX2"/>
<dbReference type="Proteomes" id="UP000001997">
    <property type="component" value="Unassembled WGS sequence"/>
</dbReference>
<protein>
    <submittedName>
        <fullName evidence="2">Uncharacterized protein</fullName>
    </submittedName>
</protein>
<keyword evidence="3" id="KW-1185">Reference proteome</keyword>
<dbReference type="OrthoDB" id="3981230at2759"/>
<accession>A5DHX2</accession>
<dbReference type="VEuPathDB" id="FungiDB:PGUG_02873"/>
<dbReference type="eggNOG" id="ENOG502SABW">
    <property type="taxonomic scope" value="Eukaryota"/>
</dbReference>
<dbReference type="RefSeq" id="XP_001485144.2">
    <property type="nucleotide sequence ID" value="XM_001485094.1"/>
</dbReference>
<dbReference type="OMA" id="HITNELF"/>
<evidence type="ECO:0000313" key="2">
    <source>
        <dbReference type="EMBL" id="EDK38775.2"/>
    </source>
</evidence>
<dbReference type="GeneID" id="5126493"/>
<dbReference type="HOGENOM" id="CLU_050722_1_0_1"/>
<gene>
    <name evidence="2" type="ORF">PGUG_02873</name>
</gene>